<evidence type="ECO:0000259" key="2">
    <source>
        <dbReference type="Pfam" id="PF16201"/>
    </source>
</evidence>
<dbReference type="GO" id="GO:0000463">
    <property type="term" value="P:maturation of LSU-rRNA from tricistronic rRNA transcript (SSU-rRNA, 5.8S rRNA, LSU-rRNA)"/>
    <property type="evidence" value="ECO:0007669"/>
    <property type="project" value="TreeGrafter"/>
</dbReference>
<accession>A0AAN7SZQ5</accession>
<dbReference type="EMBL" id="JAVRRJ010000004">
    <property type="protein sequence ID" value="KAK5085797.1"/>
    <property type="molecule type" value="Genomic_DNA"/>
</dbReference>
<dbReference type="PANTHER" id="PTHR13500">
    <property type="entry name" value="NUCLEOLAR PRERIBOSOMAL-ASSOCIATED PROTEIN 1"/>
    <property type="match status" value="1"/>
</dbReference>
<dbReference type="Proteomes" id="UP001309876">
    <property type="component" value="Unassembled WGS sequence"/>
</dbReference>
<dbReference type="InterPro" id="IPR016024">
    <property type="entry name" value="ARM-type_fold"/>
</dbReference>
<feature type="domain" description="URB1 C-terminal" evidence="2">
    <location>
        <begin position="883"/>
        <end position="1082"/>
    </location>
</feature>
<evidence type="ECO:0000259" key="1">
    <source>
        <dbReference type="Pfam" id="PF11707"/>
    </source>
</evidence>
<dbReference type="Pfam" id="PF16201">
    <property type="entry name" value="NopRA1"/>
    <property type="match status" value="1"/>
</dbReference>
<dbReference type="InterPro" id="IPR039844">
    <property type="entry name" value="URB1"/>
</dbReference>
<feature type="domain" description="URB1 central HEAT repeat" evidence="3">
    <location>
        <begin position="623"/>
        <end position="812"/>
    </location>
</feature>
<dbReference type="InterPro" id="IPR021714">
    <property type="entry name" value="URB1_N"/>
</dbReference>
<reference evidence="4 5" key="1">
    <citation type="submission" date="2023-08" db="EMBL/GenBank/DDBJ databases">
        <title>Black Yeasts Isolated from many extreme environments.</title>
        <authorList>
            <person name="Coleine C."/>
            <person name="Stajich J.E."/>
            <person name="Selbmann L."/>
        </authorList>
    </citation>
    <scope>NUCLEOTIDE SEQUENCE [LARGE SCALE GENOMIC DNA]</scope>
    <source>
        <strain evidence="4 5">CCFEE 5910</strain>
    </source>
</reference>
<evidence type="ECO:0000313" key="5">
    <source>
        <dbReference type="Proteomes" id="UP001309876"/>
    </source>
</evidence>
<gene>
    <name evidence="4" type="ORF">LTR05_005085</name>
</gene>
<name>A0AAN7SZQ5_9EURO</name>
<feature type="domain" description="URB1 N-terminal" evidence="1">
    <location>
        <begin position="93"/>
        <end position="425"/>
    </location>
</feature>
<dbReference type="AlphaFoldDB" id="A0AAN7SZQ5"/>
<keyword evidence="5" id="KW-1185">Reference proteome</keyword>
<dbReference type="GO" id="GO:0000466">
    <property type="term" value="P:maturation of 5.8S rRNA from tricistronic rRNA transcript (SSU-rRNA, 5.8S rRNA, LSU-rRNA)"/>
    <property type="evidence" value="ECO:0007669"/>
    <property type="project" value="TreeGrafter"/>
</dbReference>
<evidence type="ECO:0000313" key="4">
    <source>
        <dbReference type="EMBL" id="KAK5085797.1"/>
    </source>
</evidence>
<dbReference type="Pfam" id="PF11707">
    <property type="entry name" value="Npa1"/>
    <property type="match status" value="1"/>
</dbReference>
<sequence length="1131" mass="127091">MADIHERPAKRLKTSSENHITTGPVNTVDQIHEWINFQQSTDPVVKDGLNAFKDYLFFISNLEDAFQQAEQFRILKEYCLSQQSISDDQLNFHDLLSTWSFAVENNAEAIILAVPSALAQLLKAIGGIIELRSFGLALIDSLLKRDQSKLFEKCLASPRTKPHLASPCLRLLTEMINFDAGARATEFWYRRDLIMYKFEAVLELQVSSNDVEERKRPSVRRMALRLIIAMLKYLDSTSKLDLLAQARAIHACLRGLTQDGDDIVNDVLQAIDQHLISDNQLSRVGIARFFNAVHLENLSALYSYELEDETGDARDSVRTATHKLLVKLCASGNGVLVPQQGWYPPSLAAPSFTGSGDDFIDLGLDSPFYFDDRSDRVPVVNTTLATFIHKLKPYGDNLQSSLLLSILGAAPELVAEYFGKHKQISAASSDDVIWRGQFALIFAAIEAPIPKDLGQLEGQPHSPPPLKIVIESVLPRPIDRAYLTKMLSSKDEVLQISAARLVAVALTKLHNVLDAFARYSSTNTFLWHQASDKLCELAESRLPTLRDLNLSLQHSSSVDDKVRPALLECLLAYHNVLSNKSTSTTFDIAPIMTEMCLKLENSEAEEDLILEQLANCVQIAESSPTTKWLHKPDNGTLSPLSRLFRVCVTAKSSFSTRTILGIIRQVLIYRGVLSSSETSFAALCSSFLASKKFSATTELFVLFDNCIVRASARPVKYLDETESASQAVSDKKPLSLFVAAIAEQWYIVLKRYEHDKSVVKNIAAWIARLFSLLDSAGENYRVMMHFQEAMLRGSDGKARSYLQDALDKVRKKALVIETTWYTKQENRSEAEEALKGVDNKLSNADHVLERLCTHSTSVPDSLQGLDKWPAGFDVELEMSTQRLQRLILCLSANDAEVKLQANQVLKQILQSIDSGSSNEGKQQIFLILGELCETVNQYDLAQPLPTFVPVLANALLTIALQPQHIMFPKANKFLLRKPSWSFKGTVDYWLEHILREAPHSDDEDGWNKEREWLLQIMSSGLRSQIDMELYRRCNLWEHVLSLYSSPCLSQQNKLLILALLRNGIDITGGADMLWTRFGVYGWLSIMSKNDFEHADYFDLLKGKLEKRCDTEAIERWKATCRITRAGTGDID</sequence>
<evidence type="ECO:0008006" key="6">
    <source>
        <dbReference type="Google" id="ProtNLM"/>
    </source>
</evidence>
<dbReference type="InterPro" id="IPR032436">
    <property type="entry name" value="URB1_C"/>
</dbReference>
<organism evidence="4 5">
    <name type="scientific">Lithohypha guttulata</name>
    <dbReference type="NCBI Taxonomy" id="1690604"/>
    <lineage>
        <taxon>Eukaryota</taxon>
        <taxon>Fungi</taxon>
        <taxon>Dikarya</taxon>
        <taxon>Ascomycota</taxon>
        <taxon>Pezizomycotina</taxon>
        <taxon>Eurotiomycetes</taxon>
        <taxon>Chaetothyriomycetidae</taxon>
        <taxon>Chaetothyriales</taxon>
        <taxon>Trichomeriaceae</taxon>
        <taxon>Lithohypha</taxon>
    </lineage>
</organism>
<dbReference type="SUPFAM" id="SSF48371">
    <property type="entry name" value="ARM repeat"/>
    <property type="match status" value="1"/>
</dbReference>
<evidence type="ECO:0000259" key="3">
    <source>
        <dbReference type="Pfam" id="PF26140"/>
    </source>
</evidence>
<protein>
    <recommendedName>
        <fullName evidence="6">Nucleolar pre-ribosomal-associated protein 1</fullName>
    </recommendedName>
</protein>
<dbReference type="PANTHER" id="PTHR13500:SF0">
    <property type="entry name" value="NUCLEOLAR PRE-RIBOSOMAL-ASSOCIATED PROTEIN 1"/>
    <property type="match status" value="1"/>
</dbReference>
<comment type="caution">
    <text evidence="4">The sequence shown here is derived from an EMBL/GenBank/DDBJ whole genome shotgun (WGS) entry which is preliminary data.</text>
</comment>
<dbReference type="Pfam" id="PF26140">
    <property type="entry name" value="HEAT_URB1"/>
    <property type="match status" value="1"/>
</dbReference>
<dbReference type="InterPro" id="IPR059018">
    <property type="entry name" value="HEAT_URB1"/>
</dbReference>
<dbReference type="GO" id="GO:0005730">
    <property type="term" value="C:nucleolus"/>
    <property type="evidence" value="ECO:0007669"/>
    <property type="project" value="TreeGrafter"/>
</dbReference>
<proteinExistence type="predicted"/>